<dbReference type="NCBIfam" id="TIGR00621">
    <property type="entry name" value="ssb"/>
    <property type="match status" value="1"/>
</dbReference>
<feature type="region of interest" description="Disordered" evidence="4">
    <location>
        <begin position="108"/>
        <end position="154"/>
    </location>
</feature>
<dbReference type="InterPro" id="IPR011344">
    <property type="entry name" value="ssDNA-bd"/>
</dbReference>
<evidence type="ECO:0000256" key="3">
    <source>
        <dbReference type="PIRNR" id="PIRNR002070"/>
    </source>
</evidence>
<gene>
    <name evidence="5" type="ordered locus">Halhy_2957</name>
</gene>
<evidence type="ECO:0000256" key="2">
    <source>
        <dbReference type="HAMAP-Rule" id="MF_00984"/>
    </source>
</evidence>
<dbReference type="Proteomes" id="UP000008461">
    <property type="component" value="Chromosome"/>
</dbReference>
<reference key="2">
    <citation type="submission" date="2011-04" db="EMBL/GenBank/DDBJ databases">
        <title>Complete sequence of chromosome of Haliscomenobacter hydrossis DSM 1100.</title>
        <authorList>
            <consortium name="US DOE Joint Genome Institute (JGI-PGF)"/>
            <person name="Lucas S."/>
            <person name="Han J."/>
            <person name="Lapidus A."/>
            <person name="Bruce D."/>
            <person name="Goodwin L."/>
            <person name="Pitluck S."/>
            <person name="Peters L."/>
            <person name="Kyrpides N."/>
            <person name="Mavromatis K."/>
            <person name="Ivanova N."/>
            <person name="Ovchinnikova G."/>
            <person name="Pagani I."/>
            <person name="Daligault H."/>
            <person name="Detter J.C."/>
            <person name="Han C."/>
            <person name="Land M."/>
            <person name="Hauser L."/>
            <person name="Markowitz V."/>
            <person name="Cheng J.-F."/>
            <person name="Hugenholtz P."/>
            <person name="Woyke T."/>
            <person name="Wu D."/>
            <person name="Verbarg S."/>
            <person name="Frueling A."/>
            <person name="Brambilla E."/>
            <person name="Klenk H.-P."/>
            <person name="Eisen J.A."/>
        </authorList>
    </citation>
    <scope>NUCLEOTIDE SEQUENCE</scope>
    <source>
        <strain>DSM 1100</strain>
    </source>
</reference>
<comment type="function">
    <text evidence="2">Plays an important role in DNA replication, recombination and repair. Binds to ssDNA and to an array of partner proteins to recruit them to their sites of action during DNA metabolism.</text>
</comment>
<evidence type="ECO:0000256" key="1">
    <source>
        <dbReference type="ARBA" id="ARBA00023125"/>
    </source>
</evidence>
<feature type="short sequence motif" description="Important for interaction with partner proteins" evidence="2">
    <location>
        <begin position="149"/>
        <end position="154"/>
    </location>
</feature>
<keyword evidence="2" id="KW-0234">DNA repair</keyword>
<keyword evidence="2" id="KW-0235">DNA replication</keyword>
<dbReference type="PANTHER" id="PTHR10302:SF0">
    <property type="entry name" value="SINGLE-STRANDED DNA-BINDING PROTEIN, MITOCHONDRIAL"/>
    <property type="match status" value="1"/>
</dbReference>
<comment type="subunit">
    <text evidence="2">Homotetramer.</text>
</comment>
<dbReference type="CDD" id="cd04496">
    <property type="entry name" value="SSB_OBF"/>
    <property type="match status" value="1"/>
</dbReference>
<reference evidence="5 6" key="1">
    <citation type="journal article" date="2011" name="Stand. Genomic Sci.">
        <title>Complete genome sequence of Haliscomenobacter hydrossis type strain (O).</title>
        <authorList>
            <consortium name="US DOE Joint Genome Institute (JGI-PGF)"/>
            <person name="Daligault H."/>
            <person name="Lapidus A."/>
            <person name="Zeytun A."/>
            <person name="Nolan M."/>
            <person name="Lucas S."/>
            <person name="Del Rio T.G."/>
            <person name="Tice H."/>
            <person name="Cheng J.F."/>
            <person name="Tapia R."/>
            <person name="Han C."/>
            <person name="Goodwin L."/>
            <person name="Pitluck S."/>
            <person name="Liolios K."/>
            <person name="Pagani I."/>
            <person name="Ivanova N."/>
            <person name="Huntemann M."/>
            <person name="Mavromatis K."/>
            <person name="Mikhailova N."/>
            <person name="Pati A."/>
            <person name="Chen A."/>
            <person name="Palaniappan K."/>
            <person name="Land M."/>
            <person name="Hauser L."/>
            <person name="Brambilla E.M."/>
            <person name="Rohde M."/>
            <person name="Verbarg S."/>
            <person name="Goker M."/>
            <person name="Bristow J."/>
            <person name="Eisen J.A."/>
            <person name="Markowitz V."/>
            <person name="Hugenholtz P."/>
            <person name="Kyrpides N.C."/>
            <person name="Klenk H.P."/>
            <person name="Woyke T."/>
        </authorList>
    </citation>
    <scope>NUCLEOTIDE SEQUENCE [LARGE SCALE GENOMIC DNA]</scope>
    <source>
        <strain evidence="6">ATCC 27775 / DSM 1100 / LMG 10767 / O</strain>
    </source>
</reference>
<dbReference type="PIRSF" id="PIRSF002070">
    <property type="entry name" value="SSB"/>
    <property type="match status" value="1"/>
</dbReference>
<dbReference type="GO" id="GO:0009295">
    <property type="term" value="C:nucleoid"/>
    <property type="evidence" value="ECO:0007669"/>
    <property type="project" value="TreeGrafter"/>
</dbReference>
<dbReference type="InterPro" id="IPR000424">
    <property type="entry name" value="Primosome_PriB/ssb"/>
</dbReference>
<dbReference type="STRING" id="760192.Halhy_2957"/>
<dbReference type="OrthoDB" id="9809878at2"/>
<dbReference type="GO" id="GO:0006260">
    <property type="term" value="P:DNA replication"/>
    <property type="evidence" value="ECO:0007669"/>
    <property type="project" value="UniProtKB-UniRule"/>
</dbReference>
<dbReference type="HOGENOM" id="CLU_078758_0_2_10"/>
<name>F4L5F7_HALH1</name>
<organism evidence="5 6">
    <name type="scientific">Haliscomenobacter hydrossis (strain ATCC 27775 / DSM 1100 / LMG 10767 / O)</name>
    <dbReference type="NCBI Taxonomy" id="760192"/>
    <lineage>
        <taxon>Bacteria</taxon>
        <taxon>Pseudomonadati</taxon>
        <taxon>Bacteroidota</taxon>
        <taxon>Saprospiria</taxon>
        <taxon>Saprospirales</taxon>
        <taxon>Haliscomenobacteraceae</taxon>
        <taxon>Haliscomenobacter</taxon>
    </lineage>
</organism>
<comment type="caution">
    <text evidence="2">Lacks conserved residue(s) required for the propagation of feature annotation.</text>
</comment>
<dbReference type="AlphaFoldDB" id="F4L5F7"/>
<evidence type="ECO:0000313" key="6">
    <source>
        <dbReference type="Proteomes" id="UP000008461"/>
    </source>
</evidence>
<sequence length="154" mass="17285">MVNRVILIGNLGKDPEVRSLENGAMVAKFSLATGESYRDKEGNWQEQTEWHDIIVWRAVAERAEKSLKKGMTIYLEGKLTHRTWQDKDSNNRKTTEIVADYFRIVKNSSGANGASFPSEKDDPNNRNNVSNVSDAPMPTASEELPVTADDDLPF</sequence>
<dbReference type="PROSITE" id="PS50935">
    <property type="entry name" value="SSB"/>
    <property type="match status" value="1"/>
</dbReference>
<dbReference type="Pfam" id="PF00436">
    <property type="entry name" value="SSB"/>
    <property type="match status" value="1"/>
</dbReference>
<accession>F4L5F7</accession>
<evidence type="ECO:0000256" key="4">
    <source>
        <dbReference type="SAM" id="MobiDB-lite"/>
    </source>
</evidence>
<dbReference type="GO" id="GO:0003697">
    <property type="term" value="F:single-stranded DNA binding"/>
    <property type="evidence" value="ECO:0007669"/>
    <property type="project" value="UniProtKB-UniRule"/>
</dbReference>
<dbReference type="RefSeq" id="WP_013765364.1">
    <property type="nucleotide sequence ID" value="NC_015510.1"/>
</dbReference>
<keyword evidence="6" id="KW-1185">Reference proteome</keyword>
<dbReference type="Gene3D" id="2.40.50.140">
    <property type="entry name" value="Nucleic acid-binding proteins"/>
    <property type="match status" value="1"/>
</dbReference>
<keyword evidence="2" id="KW-0227">DNA damage</keyword>
<dbReference type="GO" id="GO:0006310">
    <property type="term" value="P:DNA recombination"/>
    <property type="evidence" value="ECO:0007669"/>
    <property type="project" value="UniProtKB-UniRule"/>
</dbReference>
<dbReference type="HAMAP" id="MF_00984">
    <property type="entry name" value="SSB"/>
    <property type="match status" value="1"/>
</dbReference>
<proteinExistence type="inferred from homology"/>
<keyword evidence="1 2" id="KW-0238">DNA-binding</keyword>
<dbReference type="PANTHER" id="PTHR10302">
    <property type="entry name" value="SINGLE-STRANDED DNA-BINDING PROTEIN"/>
    <property type="match status" value="1"/>
</dbReference>
<dbReference type="KEGG" id="hhy:Halhy_2957"/>
<keyword evidence="2" id="KW-0233">DNA recombination</keyword>
<protein>
    <recommendedName>
        <fullName evidence="2 3">Single-stranded DNA-binding protein</fullName>
        <shortName evidence="2">SSB</shortName>
    </recommendedName>
</protein>
<dbReference type="InterPro" id="IPR012340">
    <property type="entry name" value="NA-bd_OB-fold"/>
</dbReference>
<dbReference type="GO" id="GO:0006281">
    <property type="term" value="P:DNA repair"/>
    <property type="evidence" value="ECO:0007669"/>
    <property type="project" value="UniProtKB-UniRule"/>
</dbReference>
<dbReference type="EMBL" id="CP002691">
    <property type="protein sequence ID" value="AEE50821.1"/>
    <property type="molecule type" value="Genomic_DNA"/>
</dbReference>
<dbReference type="SUPFAM" id="SSF50249">
    <property type="entry name" value="Nucleic acid-binding proteins"/>
    <property type="match status" value="1"/>
</dbReference>
<evidence type="ECO:0000313" key="5">
    <source>
        <dbReference type="EMBL" id="AEE50821.1"/>
    </source>
</evidence>
<dbReference type="eggNOG" id="COG0629">
    <property type="taxonomic scope" value="Bacteria"/>
</dbReference>